<dbReference type="InParanoid" id="A0A1M6I712"/>
<feature type="signal peptide" evidence="1">
    <location>
        <begin position="1"/>
        <end position="19"/>
    </location>
</feature>
<protein>
    <submittedName>
        <fullName evidence="2">Uncharacterized protein</fullName>
    </submittedName>
</protein>
<dbReference type="OrthoDB" id="190951at2"/>
<proteinExistence type="predicted"/>
<name>A0A1M6I712_9BACT</name>
<dbReference type="STRING" id="1123071.SAMN02745181_1704"/>
<keyword evidence="3" id="KW-1185">Reference proteome</keyword>
<evidence type="ECO:0000313" key="3">
    <source>
        <dbReference type="Proteomes" id="UP000184510"/>
    </source>
</evidence>
<dbReference type="EMBL" id="FQYR01000003">
    <property type="protein sequence ID" value="SHJ30241.1"/>
    <property type="molecule type" value="Genomic_DNA"/>
</dbReference>
<accession>A0A1M6I712</accession>
<keyword evidence="1" id="KW-0732">Signal</keyword>
<dbReference type="PROSITE" id="PS51257">
    <property type="entry name" value="PROKAR_LIPOPROTEIN"/>
    <property type="match status" value="1"/>
</dbReference>
<dbReference type="Proteomes" id="UP000184510">
    <property type="component" value="Unassembled WGS sequence"/>
</dbReference>
<dbReference type="Gene3D" id="1.25.40.10">
    <property type="entry name" value="Tetratricopeptide repeat domain"/>
    <property type="match status" value="1"/>
</dbReference>
<dbReference type="RefSeq" id="WP_143183304.1">
    <property type="nucleotide sequence ID" value="NZ_FQYR01000003.1"/>
</dbReference>
<dbReference type="InterPro" id="IPR011990">
    <property type="entry name" value="TPR-like_helical_dom_sf"/>
</dbReference>
<dbReference type="AlphaFoldDB" id="A0A1M6I712"/>
<dbReference type="SUPFAM" id="SSF48452">
    <property type="entry name" value="TPR-like"/>
    <property type="match status" value="1"/>
</dbReference>
<evidence type="ECO:0000256" key="1">
    <source>
        <dbReference type="SAM" id="SignalP"/>
    </source>
</evidence>
<gene>
    <name evidence="2" type="ORF">SAMN02745181_1704</name>
</gene>
<reference evidence="2 3" key="1">
    <citation type="submission" date="2016-11" db="EMBL/GenBank/DDBJ databases">
        <authorList>
            <person name="Jaros S."/>
            <person name="Januszkiewicz K."/>
            <person name="Wedrychowicz H."/>
        </authorList>
    </citation>
    <scope>NUCLEOTIDE SEQUENCE [LARGE SCALE GENOMIC DNA]</scope>
    <source>
        <strain evidence="2 3">DSM 18772</strain>
    </source>
</reference>
<sequence>MKIGSLITLSLVFSCSAFAQAVDNKKAEAKPNMNKAEADNLLKEISKSFENLPKEERIKYLKMRNEAAKLFQNKRIFETLDLVRKMDEIFKNDPQALVLKGACYVEIRDFASARESFDQAVKVVGPKYNILFNLAEIDFVTNKWSDALKLFETIKPDIPDRDIGMKRLVDFKIMLCHIRLADKAENEDEKKKHEQVIAELANQQGFMDDSPYYYYANAAYNYYKGDVSAADQWLAKGRRVYQLSPAHIASWEDTLVEFGYIKSYFGDEEAAEDK</sequence>
<evidence type="ECO:0000313" key="2">
    <source>
        <dbReference type="EMBL" id="SHJ30241.1"/>
    </source>
</evidence>
<feature type="chain" id="PRO_5012387024" evidence="1">
    <location>
        <begin position="20"/>
        <end position="274"/>
    </location>
</feature>
<organism evidence="2 3">
    <name type="scientific">Rubritalea squalenifaciens DSM 18772</name>
    <dbReference type="NCBI Taxonomy" id="1123071"/>
    <lineage>
        <taxon>Bacteria</taxon>
        <taxon>Pseudomonadati</taxon>
        <taxon>Verrucomicrobiota</taxon>
        <taxon>Verrucomicrobiia</taxon>
        <taxon>Verrucomicrobiales</taxon>
        <taxon>Rubritaleaceae</taxon>
        <taxon>Rubritalea</taxon>
    </lineage>
</organism>